<dbReference type="AlphaFoldDB" id="A0A5D4T6E7"/>
<dbReference type="PANTHER" id="PTHR30543:SF21">
    <property type="entry name" value="NAD(P)H-DEPENDENT FMN REDUCTASE LOT6"/>
    <property type="match status" value="1"/>
</dbReference>
<dbReference type="Proteomes" id="UP000322524">
    <property type="component" value="Unassembled WGS sequence"/>
</dbReference>
<comment type="caution">
    <text evidence="3">The sequence shown here is derived from an EMBL/GenBank/DDBJ whole genome shotgun (WGS) entry which is preliminary data.</text>
</comment>
<evidence type="ECO:0000313" key="4">
    <source>
        <dbReference type="Proteomes" id="UP000322524"/>
    </source>
</evidence>
<dbReference type="InterPro" id="IPR050712">
    <property type="entry name" value="NAD(P)H-dep_reductase"/>
</dbReference>
<feature type="domain" description="NADPH-dependent FMN reductase-like" evidence="2">
    <location>
        <begin position="3"/>
        <end position="151"/>
    </location>
</feature>
<dbReference type="Gene3D" id="3.40.50.360">
    <property type="match status" value="1"/>
</dbReference>
<protein>
    <submittedName>
        <fullName evidence="3">NAD(P)H-dependent oxidoreductase</fullName>
    </submittedName>
</protein>
<name>A0A5D4T6E7_9BACI</name>
<dbReference type="GO" id="GO:0016491">
    <property type="term" value="F:oxidoreductase activity"/>
    <property type="evidence" value="ECO:0007669"/>
    <property type="project" value="InterPro"/>
</dbReference>
<dbReference type="EMBL" id="VTEV01000002">
    <property type="protein sequence ID" value="TYS69776.1"/>
    <property type="molecule type" value="Genomic_DNA"/>
</dbReference>
<proteinExistence type="inferred from homology"/>
<gene>
    <name evidence="3" type="ORF">FZC76_05970</name>
</gene>
<comment type="similarity">
    <text evidence="1">Belongs to the azoreductase type 2 family.</text>
</comment>
<dbReference type="PANTHER" id="PTHR30543">
    <property type="entry name" value="CHROMATE REDUCTASE"/>
    <property type="match status" value="1"/>
</dbReference>
<dbReference type="SUPFAM" id="SSF52218">
    <property type="entry name" value="Flavoproteins"/>
    <property type="match status" value="1"/>
</dbReference>
<dbReference type="InterPro" id="IPR005025">
    <property type="entry name" value="FMN_Rdtase-like_dom"/>
</dbReference>
<evidence type="ECO:0000259" key="2">
    <source>
        <dbReference type="Pfam" id="PF03358"/>
    </source>
</evidence>
<organism evidence="3 4">
    <name type="scientific">Sutcliffiella horikoshii</name>
    <dbReference type="NCBI Taxonomy" id="79883"/>
    <lineage>
        <taxon>Bacteria</taxon>
        <taxon>Bacillati</taxon>
        <taxon>Bacillota</taxon>
        <taxon>Bacilli</taxon>
        <taxon>Bacillales</taxon>
        <taxon>Bacillaceae</taxon>
        <taxon>Sutcliffiella</taxon>
    </lineage>
</organism>
<dbReference type="OrthoDB" id="9812295at2"/>
<evidence type="ECO:0000313" key="3">
    <source>
        <dbReference type="EMBL" id="TYS69776.1"/>
    </source>
</evidence>
<reference evidence="3 4" key="1">
    <citation type="submission" date="2019-08" db="EMBL/GenBank/DDBJ databases">
        <title>Bacillus genomes from the desert of Cuatro Cienegas, Coahuila.</title>
        <authorList>
            <person name="Olmedo-Alvarez G."/>
        </authorList>
    </citation>
    <scope>NUCLEOTIDE SEQUENCE [LARGE SCALE GENOMIC DNA]</scope>
    <source>
        <strain evidence="3 4">CH28_1T</strain>
    </source>
</reference>
<evidence type="ECO:0000256" key="1">
    <source>
        <dbReference type="ARBA" id="ARBA00009428"/>
    </source>
</evidence>
<dbReference type="RefSeq" id="WP_148987337.1">
    <property type="nucleotide sequence ID" value="NZ_VTEV01000002.1"/>
</dbReference>
<dbReference type="InterPro" id="IPR029039">
    <property type="entry name" value="Flavoprotein-like_sf"/>
</dbReference>
<dbReference type="GO" id="GO:0005829">
    <property type="term" value="C:cytosol"/>
    <property type="evidence" value="ECO:0007669"/>
    <property type="project" value="TreeGrafter"/>
</dbReference>
<accession>A0A5D4T6E7</accession>
<dbReference type="GO" id="GO:0010181">
    <property type="term" value="F:FMN binding"/>
    <property type="evidence" value="ECO:0007669"/>
    <property type="project" value="TreeGrafter"/>
</dbReference>
<dbReference type="Pfam" id="PF03358">
    <property type="entry name" value="FMN_red"/>
    <property type="match status" value="1"/>
</dbReference>
<sequence>MLKIVSICGSLRKDSFNKMLLEAIKQESKEVGDMEITIVEIDKLPLFNEDLEIGGDPVEVIDFKEKLREADGILIVTPEYNSGIPGGLKNALDWASRPIQSSIFANLPVAVAGATPGSIGTALSQMQLRQILVAMNANVMSGPKVLVGGVHQKVDSETKQIIDQRTISHLRSFANQLKDFVMMYKKEKNK</sequence>